<comment type="caution">
    <text evidence="8">The sequence shown here is derived from an EMBL/GenBank/DDBJ whole genome shotgun (WGS) entry which is preliminary data.</text>
</comment>
<dbReference type="SMART" id="SM00353">
    <property type="entry name" value="HLH"/>
    <property type="match status" value="1"/>
</dbReference>
<name>A0AAD4SVU0_9MAGN</name>
<protein>
    <recommendedName>
        <fullName evidence="7">BHLH domain-containing protein</fullName>
    </recommendedName>
</protein>
<evidence type="ECO:0000259" key="7">
    <source>
        <dbReference type="PROSITE" id="PS50888"/>
    </source>
</evidence>
<dbReference type="GO" id="GO:0005634">
    <property type="term" value="C:nucleus"/>
    <property type="evidence" value="ECO:0007669"/>
    <property type="project" value="UniProtKB-SubCell"/>
</dbReference>
<dbReference type="Pfam" id="PF00010">
    <property type="entry name" value="HLH"/>
    <property type="match status" value="1"/>
</dbReference>
<dbReference type="InterPro" id="IPR054502">
    <property type="entry name" value="bHLH-TF_ACT-like_plant"/>
</dbReference>
<evidence type="ECO:0000256" key="3">
    <source>
        <dbReference type="ARBA" id="ARBA00023163"/>
    </source>
</evidence>
<evidence type="ECO:0000256" key="4">
    <source>
        <dbReference type="ARBA" id="ARBA00023242"/>
    </source>
</evidence>
<sequence>MELNDEDDYKLYWETMFLENEELELDSWGFDEVPISSYCDSSSVDGAVSSPPVTTKHIVSERNRRKKLNDRLHALRTVVPKISKMDKASIIKDAIEYIQELHEQERALQSEITELEFRKLRRSKRMNISETKKKKIDHTPEDSSGSQTSSIDSLELRISNVSEKTMAVTLTCDKNSDTMVRLCEVFDSLKLKTVTANIFAVSGRLWKTVYVEVEEEEKDELKMKIEAALTKS</sequence>
<dbReference type="InterPro" id="IPR051358">
    <property type="entry name" value="TF_AMS/ICE1/BHLH6-like"/>
</dbReference>
<evidence type="ECO:0000256" key="6">
    <source>
        <dbReference type="SAM" id="MobiDB-lite"/>
    </source>
</evidence>
<evidence type="ECO:0000256" key="1">
    <source>
        <dbReference type="ARBA" id="ARBA00004123"/>
    </source>
</evidence>
<dbReference type="InterPro" id="IPR011598">
    <property type="entry name" value="bHLH_dom"/>
</dbReference>
<dbReference type="EMBL" id="JAJJMB010008071">
    <property type="protein sequence ID" value="KAI3926047.1"/>
    <property type="molecule type" value="Genomic_DNA"/>
</dbReference>
<gene>
    <name evidence="8" type="ORF">MKW98_028183</name>
</gene>
<keyword evidence="4" id="KW-0539">Nucleus</keyword>
<dbReference type="InterPro" id="IPR036638">
    <property type="entry name" value="HLH_DNA-bd_sf"/>
</dbReference>
<comment type="subcellular location">
    <subcellularLocation>
        <location evidence="1">Nucleus</location>
    </subcellularLocation>
</comment>
<keyword evidence="9" id="KW-1185">Reference proteome</keyword>
<proteinExistence type="predicted"/>
<evidence type="ECO:0000256" key="2">
    <source>
        <dbReference type="ARBA" id="ARBA00023015"/>
    </source>
</evidence>
<dbReference type="GO" id="GO:0046983">
    <property type="term" value="F:protein dimerization activity"/>
    <property type="evidence" value="ECO:0007669"/>
    <property type="project" value="InterPro"/>
</dbReference>
<organism evidence="8 9">
    <name type="scientific">Papaver atlanticum</name>
    <dbReference type="NCBI Taxonomy" id="357466"/>
    <lineage>
        <taxon>Eukaryota</taxon>
        <taxon>Viridiplantae</taxon>
        <taxon>Streptophyta</taxon>
        <taxon>Embryophyta</taxon>
        <taxon>Tracheophyta</taxon>
        <taxon>Spermatophyta</taxon>
        <taxon>Magnoliopsida</taxon>
        <taxon>Ranunculales</taxon>
        <taxon>Papaveraceae</taxon>
        <taxon>Papaveroideae</taxon>
        <taxon>Papaver</taxon>
    </lineage>
</organism>
<feature type="region of interest" description="Disordered" evidence="6">
    <location>
        <begin position="128"/>
        <end position="151"/>
    </location>
</feature>
<dbReference type="PROSITE" id="PS50888">
    <property type="entry name" value="BHLH"/>
    <property type="match status" value="1"/>
</dbReference>
<dbReference type="GO" id="GO:0003700">
    <property type="term" value="F:DNA-binding transcription factor activity"/>
    <property type="evidence" value="ECO:0007669"/>
    <property type="project" value="TreeGrafter"/>
</dbReference>
<dbReference type="AlphaFoldDB" id="A0AAD4SVU0"/>
<dbReference type="PANTHER" id="PTHR31945:SF26">
    <property type="entry name" value="TRANSCRIPTION FACTOR BHLH35"/>
    <property type="match status" value="1"/>
</dbReference>
<evidence type="ECO:0000313" key="8">
    <source>
        <dbReference type="EMBL" id="KAI3926047.1"/>
    </source>
</evidence>
<evidence type="ECO:0000256" key="5">
    <source>
        <dbReference type="SAM" id="Coils"/>
    </source>
</evidence>
<accession>A0AAD4SVU0</accession>
<feature type="domain" description="BHLH" evidence="7">
    <location>
        <begin position="52"/>
        <end position="101"/>
    </location>
</feature>
<dbReference type="PANTHER" id="PTHR31945">
    <property type="entry name" value="TRANSCRIPTION FACTOR SCREAM2-RELATED"/>
    <property type="match status" value="1"/>
</dbReference>
<dbReference type="GO" id="GO:0043565">
    <property type="term" value="F:sequence-specific DNA binding"/>
    <property type="evidence" value="ECO:0007669"/>
    <property type="project" value="TreeGrafter"/>
</dbReference>
<evidence type="ECO:0000313" key="9">
    <source>
        <dbReference type="Proteomes" id="UP001202328"/>
    </source>
</evidence>
<keyword evidence="2" id="KW-0805">Transcription regulation</keyword>
<reference evidence="8" key="1">
    <citation type="submission" date="2022-04" db="EMBL/GenBank/DDBJ databases">
        <title>A functionally conserved STORR gene fusion in Papaver species that diverged 16.8 million years ago.</title>
        <authorList>
            <person name="Catania T."/>
        </authorList>
    </citation>
    <scope>NUCLEOTIDE SEQUENCE</scope>
    <source>
        <strain evidence="8">S-188037</strain>
    </source>
</reference>
<dbReference type="Gene3D" id="4.10.280.10">
    <property type="entry name" value="Helix-loop-helix DNA-binding domain"/>
    <property type="match status" value="1"/>
</dbReference>
<dbReference type="Pfam" id="PF22754">
    <property type="entry name" value="bHLH-TF_ACT-like_plant"/>
    <property type="match status" value="1"/>
</dbReference>
<keyword evidence="3" id="KW-0804">Transcription</keyword>
<dbReference type="Proteomes" id="UP001202328">
    <property type="component" value="Unassembled WGS sequence"/>
</dbReference>
<dbReference type="SUPFAM" id="SSF47459">
    <property type="entry name" value="HLH, helix-loop-helix DNA-binding domain"/>
    <property type="match status" value="1"/>
</dbReference>
<feature type="coiled-coil region" evidence="5">
    <location>
        <begin position="91"/>
        <end position="118"/>
    </location>
</feature>
<keyword evidence="5" id="KW-0175">Coiled coil</keyword>